<comment type="caution">
    <text evidence="2">The sequence shown here is derived from an EMBL/GenBank/DDBJ whole genome shotgun (WGS) entry which is preliminary data.</text>
</comment>
<dbReference type="AlphaFoldDB" id="A0A0G1VCL8"/>
<dbReference type="Proteomes" id="UP000034682">
    <property type="component" value="Unassembled WGS sequence"/>
</dbReference>
<feature type="transmembrane region" description="Helical" evidence="1">
    <location>
        <begin position="16"/>
        <end position="39"/>
    </location>
</feature>
<sequence length="123" mass="13247">MQTKKKRGAQNEAGSILLFSVLMLGIMLGITLTLASIFIPKIRTISETANSIKALYAADSGLEWCVYKNRFPSSVESQPTMANGSTFALYSDGSPADCTIQPLNYRSVGTYGGVSRSLEVSEL</sequence>
<name>A0A0G1VCL8_9BACT</name>
<evidence type="ECO:0000256" key="1">
    <source>
        <dbReference type="SAM" id="Phobius"/>
    </source>
</evidence>
<evidence type="ECO:0000313" key="3">
    <source>
        <dbReference type="Proteomes" id="UP000034682"/>
    </source>
</evidence>
<keyword evidence="1" id="KW-0472">Membrane</keyword>
<gene>
    <name evidence="2" type="ORF">UY02_C0040G0003</name>
</gene>
<dbReference type="EMBL" id="LCOK01000040">
    <property type="protein sequence ID" value="KKU75898.1"/>
    <property type="molecule type" value="Genomic_DNA"/>
</dbReference>
<evidence type="ECO:0000313" key="2">
    <source>
        <dbReference type="EMBL" id="KKU75898.1"/>
    </source>
</evidence>
<organism evidence="2 3">
    <name type="scientific">Candidatus Giovannonibacteria bacterium GW2011_GWB1_47_6b</name>
    <dbReference type="NCBI Taxonomy" id="1618655"/>
    <lineage>
        <taxon>Bacteria</taxon>
        <taxon>Candidatus Giovannoniibacteriota</taxon>
    </lineage>
</organism>
<protein>
    <submittedName>
        <fullName evidence="2">Uncharacterized protein</fullName>
    </submittedName>
</protein>
<keyword evidence="1" id="KW-1133">Transmembrane helix</keyword>
<keyword evidence="1" id="KW-0812">Transmembrane</keyword>
<accession>A0A0G1VCL8</accession>
<proteinExistence type="predicted"/>
<reference evidence="2 3" key="1">
    <citation type="journal article" date="2015" name="Nature">
        <title>rRNA introns, odd ribosomes, and small enigmatic genomes across a large radiation of phyla.</title>
        <authorList>
            <person name="Brown C.T."/>
            <person name="Hug L.A."/>
            <person name="Thomas B.C."/>
            <person name="Sharon I."/>
            <person name="Castelle C.J."/>
            <person name="Singh A."/>
            <person name="Wilkins M.J."/>
            <person name="Williams K.H."/>
            <person name="Banfield J.F."/>
        </authorList>
    </citation>
    <scope>NUCLEOTIDE SEQUENCE [LARGE SCALE GENOMIC DNA]</scope>
</reference>